<reference evidence="1" key="1">
    <citation type="submission" date="2022-01" db="EMBL/GenBank/DDBJ databases">
        <title>Genome Sequence Resource for Two Populations of Ditylenchus destructor, the Migratory Endoparasitic Phytonematode.</title>
        <authorList>
            <person name="Zhang H."/>
            <person name="Lin R."/>
            <person name="Xie B."/>
        </authorList>
    </citation>
    <scope>NUCLEOTIDE SEQUENCE</scope>
    <source>
        <strain evidence="1">BazhouSP</strain>
    </source>
</reference>
<dbReference type="EMBL" id="JAKKPZ010000019">
    <property type="protein sequence ID" value="KAI1712268.1"/>
    <property type="molecule type" value="Genomic_DNA"/>
</dbReference>
<organism evidence="1 2">
    <name type="scientific">Ditylenchus destructor</name>
    <dbReference type="NCBI Taxonomy" id="166010"/>
    <lineage>
        <taxon>Eukaryota</taxon>
        <taxon>Metazoa</taxon>
        <taxon>Ecdysozoa</taxon>
        <taxon>Nematoda</taxon>
        <taxon>Chromadorea</taxon>
        <taxon>Rhabditida</taxon>
        <taxon>Tylenchina</taxon>
        <taxon>Tylenchomorpha</taxon>
        <taxon>Sphaerularioidea</taxon>
        <taxon>Anguinidae</taxon>
        <taxon>Anguininae</taxon>
        <taxon>Ditylenchus</taxon>
    </lineage>
</organism>
<proteinExistence type="predicted"/>
<comment type="caution">
    <text evidence="1">The sequence shown here is derived from an EMBL/GenBank/DDBJ whole genome shotgun (WGS) entry which is preliminary data.</text>
</comment>
<sequence>MAQITTKRQISQFLRFVDTHLQSNNYLDPAGWRILRPGLPHPFNQQSTASLKEFLNTITVEGAELASTKMLTLLKLADAYYKEKFVQGAVQRDIQVATEVLTRINIRMAQLNTICSEHLKRNFASQSLDATQAVSRGIVLSMTSSAERMSIMADLLKNAVNFSRRFTQVDNAPTQNWFENYVEKQLNQYMPPDLFQD</sequence>
<gene>
    <name evidence="1" type="ORF">DdX_09820</name>
</gene>
<dbReference type="Proteomes" id="UP001201812">
    <property type="component" value="Unassembled WGS sequence"/>
</dbReference>
<keyword evidence="2" id="KW-1185">Reference proteome</keyword>
<evidence type="ECO:0000313" key="2">
    <source>
        <dbReference type="Proteomes" id="UP001201812"/>
    </source>
</evidence>
<accession>A0AAD4N5L8</accession>
<evidence type="ECO:0000313" key="1">
    <source>
        <dbReference type="EMBL" id="KAI1712268.1"/>
    </source>
</evidence>
<dbReference type="AlphaFoldDB" id="A0AAD4N5L8"/>
<name>A0AAD4N5L8_9BILA</name>
<protein>
    <submittedName>
        <fullName evidence="1">Uncharacterized protein</fullName>
    </submittedName>
</protein>